<dbReference type="OrthoDB" id="6293260at2"/>
<dbReference type="PANTHER" id="PTHR43792:SF1">
    <property type="entry name" value="N-ACETYLTRANSFERASE DOMAIN-CONTAINING PROTEIN"/>
    <property type="match status" value="1"/>
</dbReference>
<dbReference type="RefSeq" id="WP_157708296.1">
    <property type="nucleotide sequence ID" value="NZ_CP034348.1"/>
</dbReference>
<dbReference type="InterPro" id="IPR051531">
    <property type="entry name" value="N-acetyltransferase"/>
</dbReference>
<dbReference type="Pfam" id="PF13302">
    <property type="entry name" value="Acetyltransf_3"/>
    <property type="match status" value="1"/>
</dbReference>
<dbReference type="Gene3D" id="3.40.630.30">
    <property type="match status" value="1"/>
</dbReference>
<gene>
    <name evidence="2" type="ORF">EI983_15620</name>
</gene>
<dbReference type="InterPro" id="IPR016181">
    <property type="entry name" value="Acyl_CoA_acyltransferase"/>
</dbReference>
<evidence type="ECO:0000313" key="3">
    <source>
        <dbReference type="Proteomes" id="UP000428330"/>
    </source>
</evidence>
<dbReference type="PROSITE" id="PS51186">
    <property type="entry name" value="GNAT"/>
    <property type="match status" value="1"/>
</dbReference>
<keyword evidence="2" id="KW-0808">Transferase</keyword>
<sequence>MTALPELTTERLTLRAPTPDDLPAYRAFYAASDATVGAYRGQRSADEVAAIHAADMAHWKAKGFGVWLLRRIGDETVLGGAGLVRDDDWPSHELTWWLMPAVRGKGFASEASRAIIAYAYDTLGWDQVRTFMRDHNTPAHRLAQRLGGTRIDRQVFPDGVTRDIYAFPRETAL</sequence>
<dbReference type="EMBL" id="CP034348">
    <property type="protein sequence ID" value="QGX99616.1"/>
    <property type="molecule type" value="Genomic_DNA"/>
</dbReference>
<dbReference type="SUPFAM" id="SSF55729">
    <property type="entry name" value="Acyl-CoA N-acyltransferases (Nat)"/>
    <property type="match status" value="1"/>
</dbReference>
<dbReference type="InterPro" id="IPR000182">
    <property type="entry name" value="GNAT_dom"/>
</dbReference>
<dbReference type="GO" id="GO:0016747">
    <property type="term" value="F:acyltransferase activity, transferring groups other than amino-acyl groups"/>
    <property type="evidence" value="ECO:0007669"/>
    <property type="project" value="InterPro"/>
</dbReference>
<dbReference type="AlphaFoldDB" id="A0A6I6IW23"/>
<evidence type="ECO:0000313" key="2">
    <source>
        <dbReference type="EMBL" id="QGX99616.1"/>
    </source>
</evidence>
<evidence type="ECO:0000259" key="1">
    <source>
        <dbReference type="PROSITE" id="PS51186"/>
    </source>
</evidence>
<protein>
    <submittedName>
        <fullName evidence="2">N-acetyltransferase</fullName>
    </submittedName>
</protein>
<feature type="domain" description="N-acetyltransferase" evidence="1">
    <location>
        <begin position="12"/>
        <end position="170"/>
    </location>
</feature>
<name>A0A6I6IW23_9RHOB</name>
<reference evidence="3" key="1">
    <citation type="submission" date="2018-12" db="EMBL/GenBank/DDBJ databases">
        <title>Complete genome sequence of Roseovarius sp. MME-070.</title>
        <authorList>
            <person name="Nam Y.-D."/>
            <person name="Kang J."/>
            <person name="Chung W.-H."/>
            <person name="Park Y.S."/>
        </authorList>
    </citation>
    <scope>NUCLEOTIDE SEQUENCE [LARGE SCALE GENOMIC DNA]</scope>
    <source>
        <strain evidence="3">MME-070</strain>
    </source>
</reference>
<dbReference type="Proteomes" id="UP000428330">
    <property type="component" value="Chromosome"/>
</dbReference>
<proteinExistence type="predicted"/>
<dbReference type="PANTHER" id="PTHR43792">
    <property type="entry name" value="GNAT FAMILY, PUTATIVE (AFU_ORTHOLOGUE AFUA_3G00765)-RELATED-RELATED"/>
    <property type="match status" value="1"/>
</dbReference>
<accession>A0A6I6IW23</accession>
<keyword evidence="3" id="KW-1185">Reference proteome</keyword>
<organism evidence="2 3">
    <name type="scientific">Roseovarius faecimaris</name>
    <dbReference type="NCBI Taxonomy" id="2494550"/>
    <lineage>
        <taxon>Bacteria</taxon>
        <taxon>Pseudomonadati</taxon>
        <taxon>Pseudomonadota</taxon>
        <taxon>Alphaproteobacteria</taxon>
        <taxon>Rhodobacterales</taxon>
        <taxon>Roseobacteraceae</taxon>
        <taxon>Roseovarius</taxon>
    </lineage>
</organism>
<dbReference type="KEGG" id="rom:EI983_15620"/>